<sequence>LAFSPISTLLLSSLLLSLSSGIIGGNEVVPHSRPYMAYLKIQVTNNTGTFHSYCGGFLIRPDAVLSAAHCSRDLWMNVTVILGAHNIRVQEQSQQRIRVRNFVVHPNYDPDGHVNDIALLKVWPNKSFLPGDLPLLTSPTSELVAGWGRTSLGNNRTNVMMEGRGNLFFKAGRACLTPLIPFMTQGDSGGPLICNQKAHGIVSRRPSGLLFPAAFTRVSHFVPWIPQQLRRFALQELPASPSSQ</sequence>
<reference evidence="6" key="2">
    <citation type="submission" date="2025-08" db="UniProtKB">
        <authorList>
            <consortium name="Ensembl"/>
        </authorList>
    </citation>
    <scope>IDENTIFICATION</scope>
</reference>
<dbReference type="SMART" id="SM00020">
    <property type="entry name" value="Tryp_SPc"/>
    <property type="match status" value="1"/>
</dbReference>
<name>A0A8C3UVS9_CATUS</name>
<dbReference type="PROSITE" id="PS50240">
    <property type="entry name" value="TRYPSIN_DOM"/>
    <property type="match status" value="1"/>
</dbReference>
<accession>A0A8C3UVS9</accession>
<keyword evidence="7" id="KW-1185">Reference proteome</keyword>
<feature type="domain" description="Peptidase S1" evidence="5">
    <location>
        <begin position="22"/>
        <end position="230"/>
    </location>
</feature>
<keyword evidence="3" id="KW-1015">Disulfide bond</keyword>
<dbReference type="Pfam" id="PF00089">
    <property type="entry name" value="Trypsin"/>
    <property type="match status" value="1"/>
</dbReference>
<dbReference type="Ensembl" id="ENSCUST00005019963.1">
    <property type="protein sequence ID" value="ENSCUSP00005019236.1"/>
    <property type="gene ID" value="ENSCUSG00005012309.1"/>
</dbReference>
<dbReference type="InterPro" id="IPR001254">
    <property type="entry name" value="Trypsin_dom"/>
</dbReference>
<dbReference type="GO" id="GO:0004252">
    <property type="term" value="F:serine-type endopeptidase activity"/>
    <property type="evidence" value="ECO:0007669"/>
    <property type="project" value="InterPro"/>
</dbReference>
<dbReference type="PROSITE" id="PS00134">
    <property type="entry name" value="TRYPSIN_HIS"/>
    <property type="match status" value="1"/>
</dbReference>
<evidence type="ECO:0000256" key="2">
    <source>
        <dbReference type="ARBA" id="ARBA00023145"/>
    </source>
</evidence>
<dbReference type="FunFam" id="2.40.10.10:FF:000005">
    <property type="entry name" value="Serine protease 37"/>
    <property type="match status" value="1"/>
</dbReference>
<dbReference type="InterPro" id="IPR001314">
    <property type="entry name" value="Peptidase_S1A"/>
</dbReference>
<dbReference type="PRINTS" id="PR00722">
    <property type="entry name" value="CHYMOTRYPSIN"/>
</dbReference>
<dbReference type="GO" id="GO:0006508">
    <property type="term" value="P:proteolysis"/>
    <property type="evidence" value="ECO:0007669"/>
    <property type="project" value="InterPro"/>
</dbReference>
<gene>
    <name evidence="6" type="primary">LOC117006280</name>
</gene>
<keyword evidence="1 4" id="KW-0732">Signal</keyword>
<keyword evidence="2" id="KW-0865">Zymogen</keyword>
<reference evidence="6" key="3">
    <citation type="submission" date="2025-09" db="UniProtKB">
        <authorList>
            <consortium name="Ensembl"/>
        </authorList>
    </citation>
    <scope>IDENTIFICATION</scope>
</reference>
<dbReference type="SUPFAM" id="SSF50494">
    <property type="entry name" value="Trypsin-like serine proteases"/>
    <property type="match status" value="1"/>
</dbReference>
<dbReference type="PANTHER" id="PTHR24271">
    <property type="entry name" value="KALLIKREIN-RELATED"/>
    <property type="match status" value="1"/>
</dbReference>
<dbReference type="PANTHER" id="PTHR24271:SF81">
    <property type="entry name" value="GRANZYME B"/>
    <property type="match status" value="1"/>
</dbReference>
<evidence type="ECO:0000256" key="3">
    <source>
        <dbReference type="ARBA" id="ARBA00023157"/>
    </source>
</evidence>
<reference evidence="6" key="1">
    <citation type="submission" date="2020-10" db="EMBL/GenBank/DDBJ databases">
        <title>Catharus ustulatus (Swainson's thrush) genome, bCatUst1, primary haplotype v2.</title>
        <authorList>
            <person name="Delmore K."/>
            <person name="Vafadar M."/>
            <person name="Formenti G."/>
            <person name="Chow W."/>
            <person name="Pelan S."/>
            <person name="Howe K."/>
            <person name="Rhie A."/>
            <person name="Mountcastle J."/>
            <person name="Haase B."/>
            <person name="Fedrigo O."/>
            <person name="Jarvis E.D."/>
        </authorList>
    </citation>
    <scope>NUCLEOTIDE SEQUENCE [LARGE SCALE GENOMIC DNA]</scope>
</reference>
<dbReference type="InterPro" id="IPR043504">
    <property type="entry name" value="Peptidase_S1_PA_chymotrypsin"/>
</dbReference>
<dbReference type="InterPro" id="IPR009003">
    <property type="entry name" value="Peptidase_S1_PA"/>
</dbReference>
<dbReference type="InterPro" id="IPR018114">
    <property type="entry name" value="TRYPSIN_HIS"/>
</dbReference>
<organism evidence="6 7">
    <name type="scientific">Catharus ustulatus</name>
    <name type="common">Russet-backed thrush</name>
    <name type="synonym">Hylocichla ustulatus</name>
    <dbReference type="NCBI Taxonomy" id="91951"/>
    <lineage>
        <taxon>Eukaryota</taxon>
        <taxon>Metazoa</taxon>
        <taxon>Chordata</taxon>
        <taxon>Craniata</taxon>
        <taxon>Vertebrata</taxon>
        <taxon>Euteleostomi</taxon>
        <taxon>Archelosauria</taxon>
        <taxon>Archosauria</taxon>
        <taxon>Dinosauria</taxon>
        <taxon>Saurischia</taxon>
        <taxon>Theropoda</taxon>
        <taxon>Coelurosauria</taxon>
        <taxon>Aves</taxon>
        <taxon>Neognathae</taxon>
        <taxon>Neoaves</taxon>
        <taxon>Telluraves</taxon>
        <taxon>Australaves</taxon>
        <taxon>Passeriformes</taxon>
        <taxon>Turdidae</taxon>
        <taxon>Catharus</taxon>
    </lineage>
</organism>
<evidence type="ECO:0000256" key="1">
    <source>
        <dbReference type="ARBA" id="ARBA00022729"/>
    </source>
</evidence>
<dbReference type="Gene3D" id="2.40.10.10">
    <property type="entry name" value="Trypsin-like serine proteases"/>
    <property type="match status" value="3"/>
</dbReference>
<dbReference type="AlphaFoldDB" id="A0A8C3UVS9"/>
<proteinExistence type="predicted"/>
<dbReference type="CDD" id="cd00190">
    <property type="entry name" value="Tryp_SPc"/>
    <property type="match status" value="1"/>
</dbReference>
<evidence type="ECO:0000313" key="6">
    <source>
        <dbReference type="Ensembl" id="ENSCUSP00005019236.1"/>
    </source>
</evidence>
<dbReference type="Proteomes" id="UP000694563">
    <property type="component" value="Chromosome 23"/>
</dbReference>
<evidence type="ECO:0000313" key="7">
    <source>
        <dbReference type="Proteomes" id="UP000694563"/>
    </source>
</evidence>
<protein>
    <recommendedName>
        <fullName evidence="5">Peptidase S1 domain-containing protein</fullName>
    </recommendedName>
</protein>
<feature type="signal peptide" evidence="4">
    <location>
        <begin position="1"/>
        <end position="21"/>
    </location>
</feature>
<evidence type="ECO:0000259" key="5">
    <source>
        <dbReference type="PROSITE" id="PS50240"/>
    </source>
</evidence>
<feature type="chain" id="PRO_5034175442" description="Peptidase S1 domain-containing protein" evidence="4">
    <location>
        <begin position="22"/>
        <end position="244"/>
    </location>
</feature>
<evidence type="ECO:0000256" key="4">
    <source>
        <dbReference type="SAM" id="SignalP"/>
    </source>
</evidence>